<feature type="transmembrane region" description="Helical" evidence="1">
    <location>
        <begin position="113"/>
        <end position="133"/>
    </location>
</feature>
<evidence type="ECO:0000313" key="3">
    <source>
        <dbReference type="Proteomes" id="UP000831304"/>
    </source>
</evidence>
<sequence length="168" mass="16991">MPELREWAEFNVAMVGATAALAGLLIVAMSVNIARITGESSLTARIAGSLATLVLAIVTTGLAIAPAQPARLFGLEVLLAALAATAFQVHAVRSVFADRAQSPTFGVRFGKSIAGVLPLLAYLAGALLIVIAGDGGGGAGLWLLAAGTLLAIAASIVHAWVVLVEVLR</sequence>
<dbReference type="EMBL" id="CP094533">
    <property type="protein sequence ID" value="UOE24784.1"/>
    <property type="molecule type" value="Genomic_DNA"/>
</dbReference>
<keyword evidence="3" id="KW-1185">Reference proteome</keyword>
<proteinExistence type="predicted"/>
<feature type="transmembrane region" description="Helical" evidence="1">
    <location>
        <begin position="12"/>
        <end position="34"/>
    </location>
</feature>
<reference evidence="2 3" key="1">
    <citation type="submission" date="2022-03" db="EMBL/GenBank/DDBJ databases">
        <title>Agromyces sp. isolated from the gut of P. brevitarsis seulensis larvae.</title>
        <authorList>
            <person name="Won M."/>
            <person name="Kwon S.-W."/>
        </authorList>
    </citation>
    <scope>NUCLEOTIDE SEQUENCE [LARGE SCALE GENOMIC DNA]</scope>
    <source>
        <strain evidence="2 3">KACC 16215</strain>
    </source>
</reference>
<gene>
    <name evidence="2" type="ORF">MTP13_10445</name>
</gene>
<keyword evidence="1" id="KW-0472">Membrane</keyword>
<dbReference type="Proteomes" id="UP000831304">
    <property type="component" value="Chromosome"/>
</dbReference>
<name>A0ABY4API2_9MICO</name>
<protein>
    <recommendedName>
        <fullName evidence="4">Modulator of FtsH protease</fullName>
    </recommendedName>
</protein>
<keyword evidence="1" id="KW-0812">Transmembrane</keyword>
<organism evidence="2 3">
    <name type="scientific">Agromyces soli</name>
    <dbReference type="NCBI Taxonomy" id="659012"/>
    <lineage>
        <taxon>Bacteria</taxon>
        <taxon>Bacillati</taxon>
        <taxon>Actinomycetota</taxon>
        <taxon>Actinomycetes</taxon>
        <taxon>Micrococcales</taxon>
        <taxon>Microbacteriaceae</taxon>
        <taxon>Agromyces</taxon>
    </lineage>
</organism>
<keyword evidence="1" id="KW-1133">Transmembrane helix</keyword>
<dbReference type="RefSeq" id="WP_243567687.1">
    <property type="nucleotide sequence ID" value="NZ_BAAARD010000008.1"/>
</dbReference>
<accession>A0ABY4API2</accession>
<evidence type="ECO:0000256" key="1">
    <source>
        <dbReference type="SAM" id="Phobius"/>
    </source>
</evidence>
<evidence type="ECO:0008006" key="4">
    <source>
        <dbReference type="Google" id="ProtNLM"/>
    </source>
</evidence>
<feature type="transmembrane region" description="Helical" evidence="1">
    <location>
        <begin position="46"/>
        <end position="66"/>
    </location>
</feature>
<evidence type="ECO:0000313" key="2">
    <source>
        <dbReference type="EMBL" id="UOE24784.1"/>
    </source>
</evidence>
<feature type="transmembrane region" description="Helical" evidence="1">
    <location>
        <begin position="72"/>
        <end position="92"/>
    </location>
</feature>
<feature type="transmembrane region" description="Helical" evidence="1">
    <location>
        <begin position="139"/>
        <end position="163"/>
    </location>
</feature>